<dbReference type="GO" id="GO:0015768">
    <property type="term" value="P:maltose transport"/>
    <property type="evidence" value="ECO:0007669"/>
    <property type="project" value="TreeGrafter"/>
</dbReference>
<dbReference type="Pfam" id="PF13416">
    <property type="entry name" value="SBP_bac_8"/>
    <property type="match status" value="1"/>
</dbReference>
<dbReference type="Proteomes" id="UP000287609">
    <property type="component" value="Unassembled WGS sequence"/>
</dbReference>
<comment type="similarity">
    <text evidence="1">Belongs to the bacterial solute-binding protein 1 family.</text>
</comment>
<dbReference type="AlphaFoldDB" id="A0A430FKG8"/>
<feature type="chain" id="PRO_5038947576" evidence="4">
    <location>
        <begin position="23"/>
        <end position="420"/>
    </location>
</feature>
<gene>
    <name evidence="5" type="ORF">D2E26_1435</name>
</gene>
<keyword evidence="2" id="KW-0813">Transport</keyword>
<dbReference type="GO" id="GO:0055052">
    <property type="term" value="C:ATP-binding cassette (ABC) transporter complex, substrate-binding subunit-containing"/>
    <property type="evidence" value="ECO:0007669"/>
    <property type="project" value="TreeGrafter"/>
</dbReference>
<protein>
    <submittedName>
        <fullName evidence="5">ABC transporter substrate-binding protein</fullName>
    </submittedName>
</protein>
<dbReference type="Gene3D" id="3.40.190.10">
    <property type="entry name" value="Periplasmic binding protein-like II"/>
    <property type="match status" value="2"/>
</dbReference>
<evidence type="ECO:0000256" key="1">
    <source>
        <dbReference type="ARBA" id="ARBA00008520"/>
    </source>
</evidence>
<keyword evidence="6" id="KW-1185">Reference proteome</keyword>
<dbReference type="GO" id="GO:1901982">
    <property type="term" value="F:maltose binding"/>
    <property type="evidence" value="ECO:0007669"/>
    <property type="project" value="TreeGrafter"/>
</dbReference>
<organism evidence="5 6">
    <name type="scientific">Bifidobacterium dolichotidis</name>
    <dbReference type="NCBI Taxonomy" id="2306976"/>
    <lineage>
        <taxon>Bacteria</taxon>
        <taxon>Bacillati</taxon>
        <taxon>Actinomycetota</taxon>
        <taxon>Actinomycetes</taxon>
        <taxon>Bifidobacteriales</taxon>
        <taxon>Bifidobacteriaceae</taxon>
        <taxon>Bifidobacterium</taxon>
    </lineage>
</organism>
<dbReference type="SUPFAM" id="SSF53850">
    <property type="entry name" value="Periplasmic binding protein-like II"/>
    <property type="match status" value="1"/>
</dbReference>
<accession>A0A430FKG8</accession>
<evidence type="ECO:0000256" key="3">
    <source>
        <dbReference type="ARBA" id="ARBA00022729"/>
    </source>
</evidence>
<name>A0A430FKG8_9BIFI</name>
<feature type="signal peptide" evidence="4">
    <location>
        <begin position="1"/>
        <end position="22"/>
    </location>
</feature>
<dbReference type="OrthoDB" id="9764072at2"/>
<dbReference type="PANTHER" id="PTHR30061">
    <property type="entry name" value="MALTOSE-BINDING PERIPLASMIC PROTEIN"/>
    <property type="match status" value="1"/>
</dbReference>
<comment type="caution">
    <text evidence="5">The sequence shown here is derived from an EMBL/GenBank/DDBJ whole genome shotgun (WGS) entry which is preliminary data.</text>
</comment>
<evidence type="ECO:0000256" key="2">
    <source>
        <dbReference type="ARBA" id="ARBA00022448"/>
    </source>
</evidence>
<dbReference type="RefSeq" id="WP_125964153.1">
    <property type="nucleotide sequence ID" value="NZ_QXGM01000004.1"/>
</dbReference>
<proteinExistence type="inferred from homology"/>
<dbReference type="PANTHER" id="PTHR30061:SF50">
    <property type="entry name" value="MALTOSE_MALTODEXTRIN-BINDING PERIPLASMIC PROTEIN"/>
    <property type="match status" value="1"/>
</dbReference>
<dbReference type="EMBL" id="QXGM01000004">
    <property type="protein sequence ID" value="RSX53393.1"/>
    <property type="molecule type" value="Genomic_DNA"/>
</dbReference>
<evidence type="ECO:0000313" key="5">
    <source>
        <dbReference type="EMBL" id="RSX53393.1"/>
    </source>
</evidence>
<dbReference type="GO" id="GO:0042956">
    <property type="term" value="P:maltodextrin transmembrane transport"/>
    <property type="evidence" value="ECO:0007669"/>
    <property type="project" value="TreeGrafter"/>
</dbReference>
<keyword evidence="3 4" id="KW-0732">Signal</keyword>
<evidence type="ECO:0000256" key="4">
    <source>
        <dbReference type="SAM" id="SignalP"/>
    </source>
</evidence>
<evidence type="ECO:0000313" key="6">
    <source>
        <dbReference type="Proteomes" id="UP000287609"/>
    </source>
</evidence>
<dbReference type="InterPro" id="IPR006059">
    <property type="entry name" value="SBP"/>
</dbReference>
<reference evidence="5 6" key="1">
    <citation type="submission" date="2018-09" db="EMBL/GenBank/DDBJ databases">
        <title>Characterization of the phylogenetic diversity of five novel species belonging to the genus Bifidobacterium.</title>
        <authorList>
            <person name="Lugli G.A."/>
            <person name="Duranti S."/>
            <person name="Milani C."/>
        </authorList>
    </citation>
    <scope>NUCLEOTIDE SEQUENCE [LARGE SCALE GENOMIC DNA]</scope>
    <source>
        <strain evidence="5 6">2036B</strain>
    </source>
</reference>
<sequence>MMINWKKSLGFVAAAAMLLPLAACGSDNSGSSNSGSKEDVTLSVWTPAEDQAEDQGNWLKAVQDAFQKKHPEYNITWKNDVVSEADAAKQVKTDPSAAADVYMFANDQLGTLIDLKAIGELPDVLASQVKEQNDTDMINSVKGTDGKLYGVPYTGNTWFMYYNKSKFSADDVKSFNTMLEKGKVAFQLSNSWYMPAFYAGDGLELFGKDGLDVKAGIKFGPNSADITKYLVDVANNPNFTNDADGSGLAAMTSGSVDAYFSGSWDAKDVKEALGDNYAAAQLPTFTANGKTMQMRSFSGSKAAAYNPNSKNTKAAALFAGFMGSAEAQKLHWEKRQIIPSDKSLADLSGIAEDPAAQAQLDTLKNTSILQPTIAAMNEWWTPTESLGKAIVNKQVNADNAEQKTQEWENQVLKGISTFQK</sequence>